<sequence length="355" mass="40697">MAEDKEDKDEAEEEKGKIDENLNEDPGFLSPNSDEEYKSSSEDSIESNVNDIDQKLKTYNEFFFSRNNSSAASGDNNTNVEDSIRLYLREIGKVPLLTVEEEINLAMRIAQGDKRAKEELIEANLRLVVSISKRYLGKGMHFLDIIQEGSVGLMKAVEKFDYTKGFKFSTYATWWIRQSITRALADQSRTIRIPVHMIETLNKIKNVSNVMLHSNGQEATLDELAREINVSVDKIRDAIKSSLDPLSLEAPISNDNSDRFLRDSIRDDTIESPQDNATRKILRNELLKQIRKLTPRESRILCLRFGFYDGKTQTLEEVGKEFKVTRERIRQIEAKALKKLRYMNKVSGLSGYLQV</sequence>
<comment type="function">
    <text evidence="6">Sigma factors are initiation factors that promote the attachment of RNA polymerase to specific initiation sites and are then released.</text>
</comment>
<dbReference type="AlphaFoldDB" id="A0AA48I0S6"/>
<evidence type="ECO:0000256" key="7">
    <source>
        <dbReference type="SAM" id="MobiDB-lite"/>
    </source>
</evidence>
<dbReference type="InterPro" id="IPR000943">
    <property type="entry name" value="RNA_pol_sigma70"/>
</dbReference>
<dbReference type="Pfam" id="PF04542">
    <property type="entry name" value="Sigma70_r2"/>
    <property type="match status" value="1"/>
</dbReference>
<proteinExistence type="inferred from homology"/>
<dbReference type="InterPro" id="IPR007624">
    <property type="entry name" value="RNA_pol_sigma70_r3"/>
</dbReference>
<dbReference type="GO" id="GO:0016987">
    <property type="term" value="F:sigma factor activity"/>
    <property type="evidence" value="ECO:0007669"/>
    <property type="project" value="UniProtKB-KW"/>
</dbReference>
<organism evidence="10">
    <name type="scientific">Candidatus Improbicoccus pseudotrichonymphae</name>
    <dbReference type="NCBI Taxonomy" id="3033792"/>
    <lineage>
        <taxon>Bacteria</taxon>
        <taxon>Bacillati</taxon>
        <taxon>Bacillota</taxon>
        <taxon>Clostridia</taxon>
        <taxon>Candidatus Improbicoccus</taxon>
    </lineage>
</organism>
<dbReference type="InterPro" id="IPR013324">
    <property type="entry name" value="RNA_pol_sigma_r3/r4-like"/>
</dbReference>
<dbReference type="InterPro" id="IPR014284">
    <property type="entry name" value="RNA_pol_sigma-70_dom"/>
</dbReference>
<evidence type="ECO:0000256" key="2">
    <source>
        <dbReference type="ARBA" id="ARBA00023015"/>
    </source>
</evidence>
<gene>
    <name evidence="10" type="ORF">CfP315_0178</name>
</gene>
<evidence type="ECO:0000256" key="1">
    <source>
        <dbReference type="ARBA" id="ARBA00007788"/>
    </source>
</evidence>
<dbReference type="KEGG" id="ips:CfP315_0178"/>
<dbReference type="Pfam" id="PF00140">
    <property type="entry name" value="Sigma70_r1_2"/>
    <property type="match status" value="1"/>
</dbReference>
<evidence type="ECO:0000256" key="6">
    <source>
        <dbReference type="RuleBase" id="RU362124"/>
    </source>
</evidence>
<evidence type="ECO:0000256" key="5">
    <source>
        <dbReference type="ARBA" id="ARBA00023163"/>
    </source>
</evidence>
<dbReference type="SUPFAM" id="SSF88946">
    <property type="entry name" value="Sigma2 domain of RNA polymerase sigma factors"/>
    <property type="match status" value="1"/>
</dbReference>
<dbReference type="PANTHER" id="PTHR30603">
    <property type="entry name" value="RNA POLYMERASE SIGMA FACTOR RPO"/>
    <property type="match status" value="1"/>
</dbReference>
<name>A0AA48I0S6_9FIRM</name>
<dbReference type="PANTHER" id="PTHR30603:SF60">
    <property type="entry name" value="RNA POLYMERASE SIGMA FACTOR RPOD"/>
    <property type="match status" value="1"/>
</dbReference>
<dbReference type="PROSITE" id="PS00716">
    <property type="entry name" value="SIGMA70_2"/>
    <property type="match status" value="1"/>
</dbReference>
<feature type="region of interest" description="Disordered" evidence="7">
    <location>
        <begin position="1"/>
        <end position="46"/>
    </location>
</feature>
<dbReference type="GO" id="GO:0003677">
    <property type="term" value="F:DNA binding"/>
    <property type="evidence" value="ECO:0007669"/>
    <property type="project" value="UniProtKB-KW"/>
</dbReference>
<feature type="domain" description="RNA polymerase sigma-70" evidence="9">
    <location>
        <begin position="314"/>
        <end position="340"/>
    </location>
</feature>
<dbReference type="Pfam" id="PF04545">
    <property type="entry name" value="Sigma70_r4"/>
    <property type="match status" value="1"/>
</dbReference>
<dbReference type="NCBIfam" id="TIGR02937">
    <property type="entry name" value="sigma70-ECF"/>
    <property type="match status" value="1"/>
</dbReference>
<evidence type="ECO:0000259" key="9">
    <source>
        <dbReference type="PROSITE" id="PS00716"/>
    </source>
</evidence>
<dbReference type="EMBL" id="AP027924">
    <property type="protein sequence ID" value="BED91667.1"/>
    <property type="molecule type" value="Genomic_DNA"/>
</dbReference>
<dbReference type="PROSITE" id="PS00715">
    <property type="entry name" value="SIGMA70_1"/>
    <property type="match status" value="1"/>
</dbReference>
<accession>A0AA48I0S6</accession>
<evidence type="ECO:0000256" key="3">
    <source>
        <dbReference type="ARBA" id="ARBA00023082"/>
    </source>
</evidence>
<dbReference type="FunFam" id="1.10.601.10:FF:000001">
    <property type="entry name" value="RNA polymerase sigma factor SigA"/>
    <property type="match status" value="1"/>
</dbReference>
<dbReference type="Gene3D" id="1.10.10.10">
    <property type="entry name" value="Winged helix-like DNA-binding domain superfamily/Winged helix DNA-binding domain"/>
    <property type="match status" value="2"/>
</dbReference>
<dbReference type="InterPro" id="IPR036388">
    <property type="entry name" value="WH-like_DNA-bd_sf"/>
</dbReference>
<feature type="domain" description="RNA polymerase sigma-70" evidence="8">
    <location>
        <begin position="144"/>
        <end position="157"/>
    </location>
</feature>
<dbReference type="Pfam" id="PF04539">
    <property type="entry name" value="Sigma70_r3"/>
    <property type="match status" value="1"/>
</dbReference>
<dbReference type="PRINTS" id="PR00046">
    <property type="entry name" value="SIGMA70FCT"/>
</dbReference>
<evidence type="ECO:0000259" key="8">
    <source>
        <dbReference type="PROSITE" id="PS00715"/>
    </source>
</evidence>
<feature type="compositionally biased region" description="Acidic residues" evidence="7">
    <location>
        <begin position="1"/>
        <end position="13"/>
    </location>
</feature>
<evidence type="ECO:0000313" key="10">
    <source>
        <dbReference type="EMBL" id="BED91667.1"/>
    </source>
</evidence>
<reference evidence="10" key="1">
    <citation type="journal article" date="2023" name="ISME J.">
        <title>Emergence of putative energy parasites within Clostridia revealed by genome analysis of a novel endosymbiotic clade.</title>
        <authorList>
            <person name="Takahashi K."/>
            <person name="Kuwahara H."/>
            <person name="Horikawa Y."/>
            <person name="Izawa K."/>
            <person name="Kato D."/>
            <person name="Inagaki T."/>
            <person name="Yuki M."/>
            <person name="Ohkuma M."/>
            <person name="Hongoh Y."/>
        </authorList>
    </citation>
    <scope>NUCLEOTIDE SEQUENCE</scope>
    <source>
        <strain evidence="10">CfP3-15</strain>
    </source>
</reference>
<evidence type="ECO:0000256" key="4">
    <source>
        <dbReference type="ARBA" id="ARBA00023125"/>
    </source>
</evidence>
<dbReference type="InterPro" id="IPR009042">
    <property type="entry name" value="RNA_pol_sigma70_r1_2"/>
</dbReference>
<dbReference type="InterPro" id="IPR050239">
    <property type="entry name" value="Sigma-70_RNA_pol_init_factors"/>
</dbReference>
<dbReference type="InterPro" id="IPR007630">
    <property type="entry name" value="RNA_pol_sigma70_r4"/>
</dbReference>
<protein>
    <recommendedName>
        <fullName evidence="6">RNA polymerase sigma factor</fullName>
    </recommendedName>
</protein>
<dbReference type="Gene3D" id="1.10.601.10">
    <property type="entry name" value="RNA Polymerase Primary Sigma Factor"/>
    <property type="match status" value="2"/>
</dbReference>
<dbReference type="InterPro" id="IPR013325">
    <property type="entry name" value="RNA_pol_sigma_r2"/>
</dbReference>
<keyword evidence="4 6" id="KW-0238">DNA-binding</keyword>
<dbReference type="GO" id="GO:0006352">
    <property type="term" value="P:DNA-templated transcription initiation"/>
    <property type="evidence" value="ECO:0007669"/>
    <property type="project" value="InterPro"/>
</dbReference>
<keyword evidence="5 6" id="KW-0804">Transcription</keyword>
<dbReference type="SUPFAM" id="SSF88659">
    <property type="entry name" value="Sigma3 and sigma4 domains of RNA polymerase sigma factors"/>
    <property type="match status" value="2"/>
</dbReference>
<dbReference type="CDD" id="cd06171">
    <property type="entry name" value="Sigma70_r4"/>
    <property type="match status" value="1"/>
</dbReference>
<keyword evidence="3 6" id="KW-0731">Sigma factor</keyword>
<keyword evidence="2 6" id="KW-0805">Transcription regulation</keyword>
<dbReference type="InterPro" id="IPR007627">
    <property type="entry name" value="RNA_pol_sigma70_r2"/>
</dbReference>
<dbReference type="Proteomes" id="UP001337580">
    <property type="component" value="Chromosome"/>
</dbReference>
<comment type="similarity">
    <text evidence="1 6">Belongs to the sigma-70 factor family.</text>
</comment>